<dbReference type="GO" id="GO:0031267">
    <property type="term" value="F:small GTPase binding"/>
    <property type="evidence" value="ECO:0007669"/>
    <property type="project" value="InterPro"/>
</dbReference>
<proteinExistence type="predicted"/>
<dbReference type="InterPro" id="IPR016024">
    <property type="entry name" value="ARM-type_fold"/>
</dbReference>
<feature type="compositionally biased region" description="Polar residues" evidence="1">
    <location>
        <begin position="605"/>
        <end position="617"/>
    </location>
</feature>
<accession>A0A4S4KP69</accession>
<organism evidence="3 4">
    <name type="scientific">Hermanssonia centrifuga</name>
    <dbReference type="NCBI Taxonomy" id="98765"/>
    <lineage>
        <taxon>Eukaryota</taxon>
        <taxon>Fungi</taxon>
        <taxon>Dikarya</taxon>
        <taxon>Basidiomycota</taxon>
        <taxon>Agaricomycotina</taxon>
        <taxon>Agaricomycetes</taxon>
        <taxon>Polyporales</taxon>
        <taxon>Meruliaceae</taxon>
        <taxon>Hermanssonia</taxon>
    </lineage>
</organism>
<evidence type="ECO:0000313" key="3">
    <source>
        <dbReference type="EMBL" id="THH00369.1"/>
    </source>
</evidence>
<dbReference type="AlphaFoldDB" id="A0A4S4KP69"/>
<sequence>MFKSILPSRKLPDSDFTMVTSPVDSSTSGKENHPALAVTTNLDKPRTEKQKKAKGKESIVVPLPTDQAFDKLLDDLQIPRPLRTKLATMEPSVKAAFIKSSHTLSKGTTPIITPISPPGLRRSHSSQSISSLASPRPSRLQLGNESDVDMLRSPRSADQSPTDSRGRTFVPPFAFASSSQTHGRGMSLDMPRAQPNASYADLTAIQRESGNVKHAKEKSGKCGPLSPMRYCSILTSMSSTQLDVETVKKLRLLLRNESASWTEDFVFKGGYSALLTRLNDILEVEWREEQHDDQVLHELLRCVKALSTSAVGCEALRSCCPTPFTQLISLLYSDKKPGDIGTRQLMIELIQILFELYPPSALPSAGSPLLHTQSTVHISHNHARQTPWHNTVTGGTLPQPSSLITLPAPHSTVFSLIRALLLIPAPPPSEDPHIPVSPHAFIEELHIPRIYKTYLQELNDICRDYFWVFCHPNNTIWDLNETDEGKVEKPRAPGGMTGGVEFEAMAYMTTHFKLLNSIAKAAQDLNVSKEHELSAHRLHSDLFLSGIDRILLIARKASTTYYPTLHLEIARYIAAASRAGYELPWTVSRFIGPPPSAMCKPGCGSRTTSRAQGQAGTPSAPSSPRKRAPGTGTSPQLPTPRKVTPMFS</sequence>
<dbReference type="SMART" id="SM01140">
    <property type="entry name" value="Drf_GBD"/>
    <property type="match status" value="1"/>
</dbReference>
<dbReference type="SUPFAM" id="SSF48371">
    <property type="entry name" value="ARM repeat"/>
    <property type="match status" value="1"/>
</dbReference>
<dbReference type="GO" id="GO:0030036">
    <property type="term" value="P:actin cytoskeleton organization"/>
    <property type="evidence" value="ECO:0007669"/>
    <property type="project" value="InterPro"/>
</dbReference>
<dbReference type="Proteomes" id="UP000309038">
    <property type="component" value="Unassembled WGS sequence"/>
</dbReference>
<gene>
    <name evidence="3" type="ORF">EW026_g2145</name>
</gene>
<dbReference type="GO" id="GO:0003779">
    <property type="term" value="F:actin binding"/>
    <property type="evidence" value="ECO:0007669"/>
    <property type="project" value="InterPro"/>
</dbReference>
<reference evidence="3 4" key="1">
    <citation type="submission" date="2019-02" db="EMBL/GenBank/DDBJ databases">
        <title>Genome sequencing of the rare red list fungi Phlebia centrifuga.</title>
        <authorList>
            <person name="Buettner E."/>
            <person name="Kellner H."/>
        </authorList>
    </citation>
    <scope>NUCLEOTIDE SEQUENCE [LARGE SCALE GENOMIC DNA]</scope>
    <source>
        <strain evidence="3 4">DSM 108282</strain>
    </source>
</reference>
<keyword evidence="4" id="KW-1185">Reference proteome</keyword>
<evidence type="ECO:0000256" key="1">
    <source>
        <dbReference type="SAM" id="MobiDB-lite"/>
    </source>
</evidence>
<dbReference type="InterPro" id="IPR011989">
    <property type="entry name" value="ARM-like"/>
</dbReference>
<name>A0A4S4KP69_9APHY</name>
<feature type="region of interest" description="Disordered" evidence="1">
    <location>
        <begin position="106"/>
        <end position="168"/>
    </location>
</feature>
<feature type="domain" description="Formin GTPase-binding" evidence="2">
    <location>
        <begin position="61"/>
        <end position="355"/>
    </location>
</feature>
<comment type="caution">
    <text evidence="3">The sequence shown here is derived from an EMBL/GenBank/DDBJ whole genome shotgun (WGS) entry which is preliminary data.</text>
</comment>
<evidence type="ECO:0000313" key="4">
    <source>
        <dbReference type="Proteomes" id="UP000309038"/>
    </source>
</evidence>
<dbReference type="EMBL" id="SGPJ01000052">
    <property type="protein sequence ID" value="THH00369.1"/>
    <property type="molecule type" value="Genomic_DNA"/>
</dbReference>
<evidence type="ECO:0000259" key="2">
    <source>
        <dbReference type="SMART" id="SM01140"/>
    </source>
</evidence>
<dbReference type="InterPro" id="IPR010473">
    <property type="entry name" value="GTPase-bd"/>
</dbReference>
<feature type="compositionally biased region" description="Polar residues" evidence="1">
    <location>
        <begin position="17"/>
        <end position="29"/>
    </location>
</feature>
<dbReference type="Gene3D" id="1.25.10.10">
    <property type="entry name" value="Leucine-rich Repeat Variant"/>
    <property type="match status" value="1"/>
</dbReference>
<feature type="region of interest" description="Disordered" evidence="1">
    <location>
        <begin position="599"/>
        <end position="648"/>
    </location>
</feature>
<dbReference type="Pfam" id="PF06371">
    <property type="entry name" value="Drf_GBD"/>
    <property type="match status" value="1"/>
</dbReference>
<feature type="compositionally biased region" description="Low complexity" evidence="1">
    <location>
        <begin position="108"/>
        <end position="142"/>
    </location>
</feature>
<feature type="region of interest" description="Disordered" evidence="1">
    <location>
        <begin position="1"/>
        <end position="56"/>
    </location>
</feature>
<protein>
    <recommendedName>
        <fullName evidence="2">Formin GTPase-binding domain-containing protein</fullName>
    </recommendedName>
</protein>